<feature type="transmembrane region" description="Helical" evidence="1">
    <location>
        <begin position="12"/>
        <end position="36"/>
    </location>
</feature>
<accession>A0A0E9XIP6</accession>
<name>A0A0E9XIP6_ANGAN</name>
<reference evidence="2" key="1">
    <citation type="submission" date="2014-11" db="EMBL/GenBank/DDBJ databases">
        <authorList>
            <person name="Amaro Gonzalez C."/>
        </authorList>
    </citation>
    <scope>NUCLEOTIDE SEQUENCE</scope>
</reference>
<feature type="transmembrane region" description="Helical" evidence="1">
    <location>
        <begin position="43"/>
        <end position="69"/>
    </location>
</feature>
<dbReference type="EMBL" id="GBXM01006862">
    <property type="protein sequence ID" value="JAI01716.1"/>
    <property type="molecule type" value="Transcribed_RNA"/>
</dbReference>
<evidence type="ECO:0000313" key="2">
    <source>
        <dbReference type="EMBL" id="JAI01716.1"/>
    </source>
</evidence>
<keyword evidence="1" id="KW-0812">Transmembrane</keyword>
<keyword evidence="1" id="KW-1133">Transmembrane helix</keyword>
<sequence>MVESPLHQNTFFYQFVLVALNVVLCTKQLSVFFYLLNFYLNPLILFFFFFLEGNILMYFLFVSVFNLWARS</sequence>
<evidence type="ECO:0000256" key="1">
    <source>
        <dbReference type="SAM" id="Phobius"/>
    </source>
</evidence>
<protein>
    <submittedName>
        <fullName evidence="2">Uncharacterized protein</fullName>
    </submittedName>
</protein>
<organism evidence="2">
    <name type="scientific">Anguilla anguilla</name>
    <name type="common">European freshwater eel</name>
    <name type="synonym">Muraena anguilla</name>
    <dbReference type="NCBI Taxonomy" id="7936"/>
    <lineage>
        <taxon>Eukaryota</taxon>
        <taxon>Metazoa</taxon>
        <taxon>Chordata</taxon>
        <taxon>Craniata</taxon>
        <taxon>Vertebrata</taxon>
        <taxon>Euteleostomi</taxon>
        <taxon>Actinopterygii</taxon>
        <taxon>Neopterygii</taxon>
        <taxon>Teleostei</taxon>
        <taxon>Anguilliformes</taxon>
        <taxon>Anguillidae</taxon>
        <taxon>Anguilla</taxon>
    </lineage>
</organism>
<keyword evidence="1" id="KW-0472">Membrane</keyword>
<proteinExistence type="predicted"/>
<reference evidence="2" key="2">
    <citation type="journal article" date="2015" name="Fish Shellfish Immunol.">
        <title>Early steps in the European eel (Anguilla anguilla)-Vibrio vulnificus interaction in the gills: Role of the RtxA13 toxin.</title>
        <authorList>
            <person name="Callol A."/>
            <person name="Pajuelo D."/>
            <person name="Ebbesson L."/>
            <person name="Teles M."/>
            <person name="MacKenzie S."/>
            <person name="Amaro C."/>
        </authorList>
    </citation>
    <scope>NUCLEOTIDE SEQUENCE</scope>
</reference>
<dbReference type="AlphaFoldDB" id="A0A0E9XIP6"/>